<keyword evidence="6" id="KW-0106">Calcium</keyword>
<organism evidence="9 10">
    <name type="scientific">Rubritalea tangerina</name>
    <dbReference type="NCBI Taxonomy" id="430798"/>
    <lineage>
        <taxon>Bacteria</taxon>
        <taxon>Pseudomonadati</taxon>
        <taxon>Verrucomicrobiota</taxon>
        <taxon>Verrucomicrobiia</taxon>
        <taxon>Verrucomicrobiales</taxon>
        <taxon>Rubritaleaceae</taxon>
        <taxon>Rubritalea</taxon>
    </lineage>
</organism>
<evidence type="ECO:0000313" key="10">
    <source>
        <dbReference type="Proteomes" id="UP001597389"/>
    </source>
</evidence>
<evidence type="ECO:0000256" key="7">
    <source>
        <dbReference type="SAM" id="MobiDB-lite"/>
    </source>
</evidence>
<dbReference type="InterPro" id="IPR017850">
    <property type="entry name" value="Alkaline_phosphatase_core_sf"/>
</dbReference>
<proteinExistence type="inferred from homology"/>
<comment type="caution">
    <text evidence="9">The sequence shown here is derived from an EMBL/GenBank/DDBJ whole genome shotgun (WGS) entry which is preliminary data.</text>
</comment>
<sequence>MLSVCAVEARDKPNIIFILADDLGYQDVGFNGSRWFETPHLDALAKESVVFDNASMYPTCSPSRAALFTGRHSFRTQVYTVPVLEKGKAADNLYSRWTVEEKHPFYSQPLRSVGYQLIHLGKWHVVGPYPERELDYPFKKKLGTPGSGDMSWVERHKREYVERFYPEGRGFHKNVGGTFWGDPARGYKAGYKSESGGYKAPFKNPFMQEGEEGDWLTDALTDEAIRFMKENKKKPFFINLHYYSPHRPSVATSSDALEKYQKKVLDVGTGQSAQVTKEMAAYGTMVENLDMNIGRILDALDVLGVRENTIIVFTSDNGYNGIQSFTQCLRGSKGQIYEGGLRVPALVHWSGRYKGARVDENITVLDYFPTLLEWAGVEDYKSMLDGESIVPLLEGGSLGERALFWHIASNYKTPANTVMKKGAWKLIQFLKTGEVELYHLVDDPLEERNLAKSHADRAKLMLDEMESWREKHSVPLPESSISNPKKDDE</sequence>
<feature type="region of interest" description="Disordered" evidence="7">
    <location>
        <begin position="470"/>
        <end position="489"/>
    </location>
</feature>
<keyword evidence="10" id="KW-1185">Reference proteome</keyword>
<evidence type="ECO:0000256" key="5">
    <source>
        <dbReference type="ARBA" id="ARBA00022801"/>
    </source>
</evidence>
<evidence type="ECO:0000256" key="1">
    <source>
        <dbReference type="ARBA" id="ARBA00001913"/>
    </source>
</evidence>
<dbReference type="InterPro" id="IPR050738">
    <property type="entry name" value="Sulfatase"/>
</dbReference>
<dbReference type="Gene3D" id="3.30.1120.10">
    <property type="match status" value="1"/>
</dbReference>
<evidence type="ECO:0000256" key="4">
    <source>
        <dbReference type="ARBA" id="ARBA00022729"/>
    </source>
</evidence>
<evidence type="ECO:0000256" key="2">
    <source>
        <dbReference type="ARBA" id="ARBA00008779"/>
    </source>
</evidence>
<name>A0ABW4Z8Q9_9BACT</name>
<keyword evidence="4" id="KW-0732">Signal</keyword>
<accession>A0ABW4Z8Q9</accession>
<dbReference type="PROSITE" id="PS00523">
    <property type="entry name" value="SULFATASE_1"/>
    <property type="match status" value="1"/>
</dbReference>
<keyword evidence="5" id="KW-0378">Hydrolase</keyword>
<dbReference type="RefSeq" id="WP_377088756.1">
    <property type="nucleotide sequence ID" value="NZ_JBHSJL010000014.1"/>
</dbReference>
<dbReference type="InterPro" id="IPR000917">
    <property type="entry name" value="Sulfatase_N"/>
</dbReference>
<reference evidence="10" key="1">
    <citation type="journal article" date="2019" name="Int. J. Syst. Evol. Microbiol.">
        <title>The Global Catalogue of Microorganisms (GCM) 10K type strain sequencing project: providing services to taxonomists for standard genome sequencing and annotation.</title>
        <authorList>
            <consortium name="The Broad Institute Genomics Platform"/>
            <consortium name="The Broad Institute Genome Sequencing Center for Infectious Disease"/>
            <person name="Wu L."/>
            <person name="Ma J."/>
        </authorList>
    </citation>
    <scope>NUCLEOTIDE SEQUENCE [LARGE SCALE GENOMIC DNA]</scope>
    <source>
        <strain evidence="10">CCUG 57942</strain>
    </source>
</reference>
<dbReference type="SUPFAM" id="SSF53649">
    <property type="entry name" value="Alkaline phosphatase-like"/>
    <property type="match status" value="1"/>
</dbReference>
<dbReference type="PANTHER" id="PTHR42693:SF42">
    <property type="entry name" value="ARYLSULFATASE G"/>
    <property type="match status" value="1"/>
</dbReference>
<dbReference type="Gene3D" id="3.40.720.10">
    <property type="entry name" value="Alkaline Phosphatase, subunit A"/>
    <property type="match status" value="1"/>
</dbReference>
<dbReference type="EMBL" id="JBHUJB010000016">
    <property type="protein sequence ID" value="MFD2158002.1"/>
    <property type="molecule type" value="Genomic_DNA"/>
</dbReference>
<dbReference type="PANTHER" id="PTHR42693">
    <property type="entry name" value="ARYLSULFATASE FAMILY MEMBER"/>
    <property type="match status" value="1"/>
</dbReference>
<evidence type="ECO:0000256" key="3">
    <source>
        <dbReference type="ARBA" id="ARBA00022723"/>
    </source>
</evidence>
<dbReference type="InterPro" id="IPR024607">
    <property type="entry name" value="Sulfatase_CS"/>
</dbReference>
<keyword evidence="3" id="KW-0479">Metal-binding</keyword>
<gene>
    <name evidence="9" type="ORF">ACFSW8_03720</name>
</gene>
<evidence type="ECO:0000313" key="9">
    <source>
        <dbReference type="EMBL" id="MFD2158002.1"/>
    </source>
</evidence>
<comment type="cofactor">
    <cofactor evidence="1">
        <name>Ca(2+)</name>
        <dbReference type="ChEBI" id="CHEBI:29108"/>
    </cofactor>
</comment>
<dbReference type="Proteomes" id="UP001597389">
    <property type="component" value="Unassembled WGS sequence"/>
</dbReference>
<protein>
    <submittedName>
        <fullName evidence="9">Sulfatase</fullName>
    </submittedName>
</protein>
<evidence type="ECO:0000259" key="8">
    <source>
        <dbReference type="Pfam" id="PF00884"/>
    </source>
</evidence>
<evidence type="ECO:0000256" key="6">
    <source>
        <dbReference type="ARBA" id="ARBA00022837"/>
    </source>
</evidence>
<dbReference type="Pfam" id="PF00884">
    <property type="entry name" value="Sulfatase"/>
    <property type="match status" value="1"/>
</dbReference>
<comment type="similarity">
    <text evidence="2">Belongs to the sulfatase family.</text>
</comment>
<dbReference type="CDD" id="cd16144">
    <property type="entry name" value="ARS_like"/>
    <property type="match status" value="1"/>
</dbReference>
<feature type="domain" description="Sulfatase N-terminal" evidence="8">
    <location>
        <begin position="13"/>
        <end position="377"/>
    </location>
</feature>